<dbReference type="EMBL" id="DS833764">
    <property type="protein sequence ID" value="EEC12444.1"/>
    <property type="molecule type" value="Genomic_DNA"/>
</dbReference>
<keyword evidence="6" id="KW-0378">Hydrolase</keyword>
<keyword evidence="11" id="KW-1185">Reference proteome</keyword>
<evidence type="ECO:0000256" key="7">
    <source>
        <dbReference type="ARBA" id="ARBA00022807"/>
    </source>
</evidence>
<evidence type="ECO:0000313" key="10">
    <source>
        <dbReference type="EnsemblMetazoa" id="ISCW010220-PA"/>
    </source>
</evidence>
<dbReference type="InterPro" id="IPR016024">
    <property type="entry name" value="ARM-type_fold"/>
</dbReference>
<evidence type="ECO:0000256" key="5">
    <source>
        <dbReference type="ARBA" id="ARBA00022786"/>
    </source>
</evidence>
<dbReference type="STRING" id="6945.B7Q0S2"/>
<dbReference type="OrthoDB" id="289038at2759"/>
<dbReference type="HOGENOM" id="CLU_810320_0_0_1"/>
<evidence type="ECO:0000256" key="1">
    <source>
        <dbReference type="ARBA" id="ARBA00000707"/>
    </source>
</evidence>
<evidence type="ECO:0000259" key="8">
    <source>
        <dbReference type="Pfam" id="PF25010"/>
    </source>
</evidence>
<dbReference type="GO" id="GO:0006508">
    <property type="term" value="P:proteolysis"/>
    <property type="evidence" value="ECO:0007669"/>
    <property type="project" value="UniProtKB-KW"/>
</dbReference>
<proteinExistence type="evidence at protein level"/>
<sequence length="343" mass="38729">AFDPDCEFHIKNKNRSSSLEQGLTEMAALLQPLATCAQFLNPETTCSLLSPCMSKAMGYIKGLTDEDLKNKNIGSVTELLKAVKMLCVYLWPQEIATTSSLCLDVILRMLRCSHFNARMNGLKELVKLIEGCSSSNSSKATIQSEQLLDWLAENNVLSITLESNIDQAQYMEKIKGIIEFIGPRLSLEELTKIWAMQDRQNCQVVDNIHGIMAAASTKFTQQQFEHLIALISKAWRSGSDITWKRLLTFIGKLGKESNQGKVSTKVSIIFSLTSLTFFFCLTSLRLRAQLLDLLWELSHSSTLPKTHVEQAVEEFFNILSEMSNRDQVRKQYISRCIDDVKKV</sequence>
<dbReference type="EMBL" id="ABJB010381288">
    <property type="status" value="NOT_ANNOTATED_CDS"/>
    <property type="molecule type" value="Genomic_DNA"/>
</dbReference>
<comment type="similarity">
    <text evidence="2">Belongs to the peptidase C19 family.</text>
</comment>
<evidence type="ECO:0000256" key="4">
    <source>
        <dbReference type="ARBA" id="ARBA00022670"/>
    </source>
</evidence>
<evidence type="ECO:0000313" key="11">
    <source>
        <dbReference type="Proteomes" id="UP000001555"/>
    </source>
</evidence>
<evidence type="ECO:0000313" key="9">
    <source>
        <dbReference type="EMBL" id="EEC12444.1"/>
    </source>
</evidence>
<gene>
    <name evidence="9" type="ORF">IscW_ISCW010220</name>
</gene>
<dbReference type="Pfam" id="PF25010">
    <property type="entry name" value="ARM_UBP24_USP9X-Y"/>
    <property type="match status" value="2"/>
</dbReference>
<dbReference type="EnsemblMetazoa" id="ISCW010220-RA">
    <property type="protein sequence ID" value="ISCW010220-PA"/>
    <property type="gene ID" value="ISCW010220"/>
</dbReference>
<feature type="non-terminal residue" evidence="9">
    <location>
        <position position="343"/>
    </location>
</feature>
<reference evidence="9 11" key="1">
    <citation type="submission" date="2008-03" db="EMBL/GenBank/DDBJ databases">
        <title>Annotation of Ixodes scapularis.</title>
        <authorList>
            <consortium name="Ixodes scapularis Genome Project Consortium"/>
            <person name="Caler E."/>
            <person name="Hannick L.I."/>
            <person name="Bidwell S."/>
            <person name="Joardar V."/>
            <person name="Thiagarajan M."/>
            <person name="Amedeo P."/>
            <person name="Galinsky K.J."/>
            <person name="Schobel S."/>
            <person name="Inman J."/>
            <person name="Hostetler J."/>
            <person name="Miller J."/>
            <person name="Hammond M."/>
            <person name="Megy K."/>
            <person name="Lawson D."/>
            <person name="Kodira C."/>
            <person name="Sutton G."/>
            <person name="Meyer J."/>
            <person name="Hill C.A."/>
            <person name="Birren B."/>
            <person name="Nene V."/>
            <person name="Collins F."/>
            <person name="Alarcon-Chaidez F."/>
            <person name="Wikel S."/>
            <person name="Strausberg R."/>
        </authorList>
    </citation>
    <scope>NUCLEOTIDE SEQUENCE [LARGE SCALE GENOMIC DNA]</scope>
    <source>
        <strain evidence="11">Wikel</strain>
        <strain evidence="9">Wikel colony</strain>
    </source>
</reference>
<dbReference type="GO" id="GO:0004843">
    <property type="term" value="F:cysteine-type deubiquitinase activity"/>
    <property type="evidence" value="ECO:0007669"/>
    <property type="project" value="UniProtKB-EC"/>
</dbReference>
<accession>B7Q0S2</accession>
<dbReference type="VEuPathDB" id="VectorBase:ISCP_024436"/>
<dbReference type="EC" id="3.4.19.12" evidence="3"/>
<dbReference type="PaxDb" id="6945-B7Q0S2"/>
<evidence type="ECO:0000256" key="2">
    <source>
        <dbReference type="ARBA" id="ARBA00009085"/>
    </source>
</evidence>
<comment type="catalytic activity">
    <reaction evidence="1">
        <text>Thiol-dependent hydrolysis of ester, thioester, amide, peptide and isopeptide bonds formed by the C-terminal Gly of ubiquitin (a 76-residue protein attached to proteins as an intracellular targeting signal).</text>
        <dbReference type="EC" id="3.4.19.12"/>
    </reaction>
</comment>
<keyword evidence="7" id="KW-0788">Thiol protease</keyword>
<reference evidence="10" key="2">
    <citation type="submission" date="2020-05" db="UniProtKB">
        <authorList>
            <consortium name="EnsemblMetazoa"/>
        </authorList>
    </citation>
    <scope>IDENTIFICATION</scope>
    <source>
        <strain evidence="10">wikel</strain>
    </source>
</reference>
<evidence type="ECO:0007829" key="12">
    <source>
        <dbReference type="PeptideAtlas" id="B7Q0S2"/>
    </source>
</evidence>
<dbReference type="SUPFAM" id="SSF48371">
    <property type="entry name" value="ARM repeat"/>
    <property type="match status" value="1"/>
</dbReference>
<organism>
    <name type="scientific">Ixodes scapularis</name>
    <name type="common">Black-legged tick</name>
    <name type="synonym">Deer tick</name>
    <dbReference type="NCBI Taxonomy" id="6945"/>
    <lineage>
        <taxon>Eukaryota</taxon>
        <taxon>Metazoa</taxon>
        <taxon>Ecdysozoa</taxon>
        <taxon>Arthropoda</taxon>
        <taxon>Chelicerata</taxon>
        <taxon>Arachnida</taxon>
        <taxon>Acari</taxon>
        <taxon>Parasitiformes</taxon>
        <taxon>Ixodida</taxon>
        <taxon>Ixodoidea</taxon>
        <taxon>Ixodidae</taxon>
        <taxon>Ixodinae</taxon>
        <taxon>Ixodes</taxon>
    </lineage>
</organism>
<keyword evidence="12" id="KW-1267">Proteomics identification</keyword>
<protein>
    <recommendedName>
        <fullName evidence="3">ubiquitinyl hydrolase 1</fullName>
        <ecNumber evidence="3">3.4.19.12</ecNumber>
    </recommendedName>
</protein>
<dbReference type="InParanoid" id="B7Q0S2"/>
<keyword evidence="5" id="KW-0833">Ubl conjugation pathway</keyword>
<dbReference type="Proteomes" id="UP000001555">
    <property type="component" value="Unassembled WGS sequence"/>
</dbReference>
<dbReference type="VEuPathDB" id="VectorBase:ISCW010220"/>
<keyword evidence="4" id="KW-0645">Protease</keyword>
<name>B7Q0S2_IXOSC</name>
<feature type="non-terminal residue" evidence="9">
    <location>
        <position position="1"/>
    </location>
</feature>
<evidence type="ECO:0000256" key="3">
    <source>
        <dbReference type="ARBA" id="ARBA00012759"/>
    </source>
</evidence>
<feature type="domain" description="UBP34/UBP24/USP9X/USP9Y-like ARM repeat region" evidence="8">
    <location>
        <begin position="287"/>
        <end position="342"/>
    </location>
</feature>
<dbReference type="AlphaFoldDB" id="B7Q0S2"/>
<feature type="domain" description="UBP34/UBP24/USP9X/USP9Y-like ARM repeat region" evidence="8">
    <location>
        <begin position="99"/>
        <end position="266"/>
    </location>
</feature>
<dbReference type="InterPro" id="IPR056850">
    <property type="entry name" value="ARM_UBP34_24_USP9X_Y"/>
</dbReference>
<dbReference type="EMBL" id="ABJB010800971">
    <property type="status" value="NOT_ANNOTATED_CDS"/>
    <property type="molecule type" value="Genomic_DNA"/>
</dbReference>
<dbReference type="VEuPathDB" id="VectorBase:ISCI010220"/>
<evidence type="ECO:0000256" key="6">
    <source>
        <dbReference type="ARBA" id="ARBA00022801"/>
    </source>
</evidence>